<feature type="compositionally biased region" description="Polar residues" evidence="1">
    <location>
        <begin position="102"/>
        <end position="122"/>
    </location>
</feature>
<evidence type="ECO:0000313" key="3">
    <source>
        <dbReference type="Proteomes" id="UP001302602"/>
    </source>
</evidence>
<organism evidence="2 3">
    <name type="scientific">Parathielavia appendiculata</name>
    <dbReference type="NCBI Taxonomy" id="2587402"/>
    <lineage>
        <taxon>Eukaryota</taxon>
        <taxon>Fungi</taxon>
        <taxon>Dikarya</taxon>
        <taxon>Ascomycota</taxon>
        <taxon>Pezizomycotina</taxon>
        <taxon>Sordariomycetes</taxon>
        <taxon>Sordariomycetidae</taxon>
        <taxon>Sordariales</taxon>
        <taxon>Chaetomiaceae</taxon>
        <taxon>Parathielavia</taxon>
    </lineage>
</organism>
<name>A0AAN6YZY1_9PEZI</name>
<sequence>MVKLIAAQPLRNVQLSQHPKLLASTVPSNWARQCNCETALMQATGHIPERPCKSCEAGNRPSQKSCIVSRIGSYGACANRRYGSKHLSLRFHTGKEPRAENSRTPTDSSLEPLSKRTQCRQASRSVPWPLHHRIIAPKGASPSCVTDTHKRLEGFKVYLPNYKPTGSRTTSPPPPASSPAARIKQLWSREGRFTPCRTG</sequence>
<dbReference type="Proteomes" id="UP001302602">
    <property type="component" value="Unassembled WGS sequence"/>
</dbReference>
<dbReference type="EMBL" id="MU853258">
    <property type="protein sequence ID" value="KAK4118884.1"/>
    <property type="molecule type" value="Genomic_DNA"/>
</dbReference>
<protein>
    <submittedName>
        <fullName evidence="2">Uncharacterized protein</fullName>
    </submittedName>
</protein>
<feature type="region of interest" description="Disordered" evidence="1">
    <location>
        <begin position="91"/>
        <end position="122"/>
    </location>
</feature>
<gene>
    <name evidence="2" type="ORF">N657DRAFT_325748</name>
</gene>
<dbReference type="GeneID" id="87823594"/>
<comment type="caution">
    <text evidence="2">The sequence shown here is derived from an EMBL/GenBank/DDBJ whole genome shotgun (WGS) entry which is preliminary data.</text>
</comment>
<feature type="region of interest" description="Disordered" evidence="1">
    <location>
        <begin position="162"/>
        <end position="199"/>
    </location>
</feature>
<keyword evidence="3" id="KW-1185">Reference proteome</keyword>
<proteinExistence type="predicted"/>
<dbReference type="InterPro" id="IPR022190">
    <property type="entry name" value="DUF3716"/>
</dbReference>
<reference evidence="2" key="2">
    <citation type="submission" date="2023-05" db="EMBL/GenBank/DDBJ databases">
        <authorList>
            <consortium name="Lawrence Berkeley National Laboratory"/>
            <person name="Steindorff A."/>
            <person name="Hensen N."/>
            <person name="Bonometti L."/>
            <person name="Westerberg I."/>
            <person name="Brannstrom I.O."/>
            <person name="Guillou S."/>
            <person name="Cros-Aarteil S."/>
            <person name="Calhoun S."/>
            <person name="Haridas S."/>
            <person name="Kuo A."/>
            <person name="Mondo S."/>
            <person name="Pangilinan J."/>
            <person name="Riley R."/>
            <person name="Labutti K."/>
            <person name="Andreopoulos B."/>
            <person name="Lipzen A."/>
            <person name="Chen C."/>
            <person name="Yanf M."/>
            <person name="Daum C."/>
            <person name="Ng V."/>
            <person name="Clum A."/>
            <person name="Ohm R."/>
            <person name="Martin F."/>
            <person name="Silar P."/>
            <person name="Natvig D."/>
            <person name="Lalanne C."/>
            <person name="Gautier V."/>
            <person name="Ament-Velasquez S.L."/>
            <person name="Kruys A."/>
            <person name="Hutchinson M.I."/>
            <person name="Powell A.J."/>
            <person name="Barry K."/>
            <person name="Miller A.N."/>
            <person name="Grigoriev I.V."/>
            <person name="Debuchy R."/>
            <person name="Gladieux P."/>
            <person name="Thoren M.H."/>
            <person name="Johannesson H."/>
        </authorList>
    </citation>
    <scope>NUCLEOTIDE SEQUENCE</scope>
    <source>
        <strain evidence="2">CBS 731.68</strain>
    </source>
</reference>
<dbReference type="AlphaFoldDB" id="A0AAN6YZY1"/>
<dbReference type="Pfam" id="PF12511">
    <property type="entry name" value="DUF3716"/>
    <property type="match status" value="1"/>
</dbReference>
<evidence type="ECO:0000256" key="1">
    <source>
        <dbReference type="SAM" id="MobiDB-lite"/>
    </source>
</evidence>
<dbReference type="RefSeq" id="XP_062642657.1">
    <property type="nucleotide sequence ID" value="XM_062786824.1"/>
</dbReference>
<evidence type="ECO:0000313" key="2">
    <source>
        <dbReference type="EMBL" id="KAK4118884.1"/>
    </source>
</evidence>
<accession>A0AAN6YZY1</accession>
<reference evidence="2" key="1">
    <citation type="journal article" date="2023" name="Mol. Phylogenet. Evol.">
        <title>Genome-scale phylogeny and comparative genomics of the fungal order Sordariales.</title>
        <authorList>
            <person name="Hensen N."/>
            <person name="Bonometti L."/>
            <person name="Westerberg I."/>
            <person name="Brannstrom I.O."/>
            <person name="Guillou S."/>
            <person name="Cros-Aarteil S."/>
            <person name="Calhoun S."/>
            <person name="Haridas S."/>
            <person name="Kuo A."/>
            <person name="Mondo S."/>
            <person name="Pangilinan J."/>
            <person name="Riley R."/>
            <person name="LaButti K."/>
            <person name="Andreopoulos B."/>
            <person name="Lipzen A."/>
            <person name="Chen C."/>
            <person name="Yan M."/>
            <person name="Daum C."/>
            <person name="Ng V."/>
            <person name="Clum A."/>
            <person name="Steindorff A."/>
            <person name="Ohm R.A."/>
            <person name="Martin F."/>
            <person name="Silar P."/>
            <person name="Natvig D.O."/>
            <person name="Lalanne C."/>
            <person name="Gautier V."/>
            <person name="Ament-Velasquez S.L."/>
            <person name="Kruys A."/>
            <person name="Hutchinson M.I."/>
            <person name="Powell A.J."/>
            <person name="Barry K."/>
            <person name="Miller A.N."/>
            <person name="Grigoriev I.V."/>
            <person name="Debuchy R."/>
            <person name="Gladieux P."/>
            <person name="Hiltunen Thoren M."/>
            <person name="Johannesson H."/>
        </authorList>
    </citation>
    <scope>NUCLEOTIDE SEQUENCE</scope>
    <source>
        <strain evidence="2">CBS 731.68</strain>
    </source>
</reference>